<dbReference type="SMART" id="SM00173">
    <property type="entry name" value="RAS"/>
    <property type="match status" value="1"/>
</dbReference>
<dbReference type="EMBL" id="CAXDID020000017">
    <property type="protein sequence ID" value="CAL5984563.1"/>
    <property type="molecule type" value="Genomic_DNA"/>
</dbReference>
<protein>
    <submittedName>
        <fullName evidence="3">Rac/Rho-like protein</fullName>
    </submittedName>
    <submittedName>
        <fullName evidence="4">Rac/Rho-like_protein</fullName>
    </submittedName>
</protein>
<dbReference type="InterPro" id="IPR001806">
    <property type="entry name" value="Small_GTPase"/>
</dbReference>
<dbReference type="NCBIfam" id="TIGR00231">
    <property type="entry name" value="small_GTP"/>
    <property type="match status" value="1"/>
</dbReference>
<dbReference type="PANTHER" id="PTHR24072">
    <property type="entry name" value="RHO FAMILY GTPASE"/>
    <property type="match status" value="1"/>
</dbReference>
<dbReference type="AlphaFoldDB" id="A0AA86RIL1"/>
<dbReference type="SMART" id="SM00175">
    <property type="entry name" value="RAB"/>
    <property type="match status" value="1"/>
</dbReference>
<dbReference type="PROSITE" id="PS51419">
    <property type="entry name" value="RAB"/>
    <property type="match status" value="1"/>
</dbReference>
<reference evidence="4 5" key="2">
    <citation type="submission" date="2024-07" db="EMBL/GenBank/DDBJ databases">
        <authorList>
            <person name="Akdeniz Z."/>
        </authorList>
    </citation>
    <scope>NUCLEOTIDE SEQUENCE [LARGE SCALE GENOMIC DNA]</scope>
</reference>
<organism evidence="3">
    <name type="scientific">Hexamita inflata</name>
    <dbReference type="NCBI Taxonomy" id="28002"/>
    <lineage>
        <taxon>Eukaryota</taxon>
        <taxon>Metamonada</taxon>
        <taxon>Diplomonadida</taxon>
        <taxon>Hexamitidae</taxon>
        <taxon>Hexamitinae</taxon>
        <taxon>Hexamita</taxon>
    </lineage>
</organism>
<reference evidence="3" key="1">
    <citation type="submission" date="2023-06" db="EMBL/GenBank/DDBJ databases">
        <authorList>
            <person name="Kurt Z."/>
        </authorList>
    </citation>
    <scope>NUCLEOTIDE SEQUENCE</scope>
</reference>
<sequence length="179" mass="20117">MKCVIVGDGGVGKTCFLIVLTSNKFPEEYVPMLSDLEFLQIQSNKTSFQFNIWDSCAYGGYDRLRPLSYDNADVFLVCYSIDSQISLCAVTSKWLPEIRQYQPTVPFILVGMKSDLIETNRQLVSLEEADQIAQQHGAFSHVQCSSLNEFNLKLVVHKAVLAAFNGKFSIQQGKGIYKK</sequence>
<dbReference type="EMBL" id="CATOUU010001186">
    <property type="protein sequence ID" value="CAI9978751.1"/>
    <property type="molecule type" value="Genomic_DNA"/>
</dbReference>
<dbReference type="PROSITE" id="PS51421">
    <property type="entry name" value="RAS"/>
    <property type="match status" value="1"/>
</dbReference>
<proteinExistence type="predicted"/>
<dbReference type="PROSITE" id="PS51420">
    <property type="entry name" value="RHO"/>
    <property type="match status" value="1"/>
</dbReference>
<dbReference type="InterPro" id="IPR027417">
    <property type="entry name" value="P-loop_NTPase"/>
</dbReference>
<accession>A0AA86RIL1</accession>
<dbReference type="SMART" id="SM00174">
    <property type="entry name" value="RHO"/>
    <property type="match status" value="1"/>
</dbReference>
<dbReference type="InterPro" id="IPR005225">
    <property type="entry name" value="Small_GTP-bd"/>
</dbReference>
<dbReference type="GO" id="GO:0007264">
    <property type="term" value="P:small GTPase-mediated signal transduction"/>
    <property type="evidence" value="ECO:0007669"/>
    <property type="project" value="InterPro"/>
</dbReference>
<dbReference type="PRINTS" id="PR00449">
    <property type="entry name" value="RASTRNSFRMNG"/>
</dbReference>
<name>A0AA86RIL1_9EUKA</name>
<dbReference type="Proteomes" id="UP001642409">
    <property type="component" value="Unassembled WGS sequence"/>
</dbReference>
<comment type="caution">
    <text evidence="3">The sequence shown here is derived from an EMBL/GenBank/DDBJ whole genome shotgun (WGS) entry which is preliminary data.</text>
</comment>
<gene>
    <name evidence="3" type="ORF">HINF_LOCUS66396</name>
    <name evidence="4" type="ORF">HINF_LOCUS8162</name>
</gene>
<evidence type="ECO:0000313" key="5">
    <source>
        <dbReference type="Proteomes" id="UP001642409"/>
    </source>
</evidence>
<keyword evidence="5" id="KW-1185">Reference proteome</keyword>
<dbReference type="Pfam" id="PF00071">
    <property type="entry name" value="Ras"/>
    <property type="match status" value="1"/>
</dbReference>
<dbReference type="InterPro" id="IPR003578">
    <property type="entry name" value="Small_GTPase_Rho"/>
</dbReference>
<dbReference type="SUPFAM" id="SSF52540">
    <property type="entry name" value="P-loop containing nucleoside triphosphate hydrolases"/>
    <property type="match status" value="1"/>
</dbReference>
<evidence type="ECO:0000256" key="1">
    <source>
        <dbReference type="ARBA" id="ARBA00022741"/>
    </source>
</evidence>
<keyword evidence="2" id="KW-0342">GTP-binding</keyword>
<dbReference type="GO" id="GO:0005525">
    <property type="term" value="F:GTP binding"/>
    <property type="evidence" value="ECO:0007669"/>
    <property type="project" value="UniProtKB-KW"/>
</dbReference>
<evidence type="ECO:0000313" key="3">
    <source>
        <dbReference type="EMBL" id="CAI9978751.1"/>
    </source>
</evidence>
<evidence type="ECO:0000256" key="2">
    <source>
        <dbReference type="ARBA" id="ARBA00023134"/>
    </source>
</evidence>
<keyword evidence="1" id="KW-0547">Nucleotide-binding</keyword>
<dbReference type="CDD" id="cd00157">
    <property type="entry name" value="Rho"/>
    <property type="match status" value="1"/>
</dbReference>
<evidence type="ECO:0000313" key="4">
    <source>
        <dbReference type="EMBL" id="CAL5984563.1"/>
    </source>
</evidence>
<dbReference type="Gene3D" id="3.40.50.300">
    <property type="entry name" value="P-loop containing nucleotide triphosphate hydrolases"/>
    <property type="match status" value="1"/>
</dbReference>
<dbReference type="GO" id="GO:0003924">
    <property type="term" value="F:GTPase activity"/>
    <property type="evidence" value="ECO:0007669"/>
    <property type="project" value="InterPro"/>
</dbReference>